<evidence type="ECO:0000313" key="1">
    <source>
        <dbReference type="EMBL" id="CAA6807542.1"/>
    </source>
</evidence>
<gene>
    <name evidence="1" type="ORF">HELGO_WM3308</name>
</gene>
<organism evidence="1">
    <name type="scientific">uncultured Sulfurovum sp</name>
    <dbReference type="NCBI Taxonomy" id="269237"/>
    <lineage>
        <taxon>Bacteria</taxon>
        <taxon>Pseudomonadati</taxon>
        <taxon>Campylobacterota</taxon>
        <taxon>Epsilonproteobacteria</taxon>
        <taxon>Campylobacterales</taxon>
        <taxon>Sulfurovaceae</taxon>
        <taxon>Sulfurovum</taxon>
        <taxon>environmental samples</taxon>
    </lineage>
</organism>
<accession>A0A6S6SSC9</accession>
<dbReference type="EMBL" id="CACVAS010000047">
    <property type="protein sequence ID" value="CAA6807542.1"/>
    <property type="molecule type" value="Genomic_DNA"/>
</dbReference>
<proteinExistence type="predicted"/>
<protein>
    <submittedName>
        <fullName evidence="1">Uncharacterized protein</fullName>
    </submittedName>
</protein>
<dbReference type="AlphaFoldDB" id="A0A6S6SSC9"/>
<sequence length="91" mass="10123">MSNQITTSFVNELLVVDIELVNLAFSHSDKLGVSALGNSVDSFRTLLESDVGPFINGMNLEYRSYIVGMLQGINEKYLEASMAYLMLNIQQ</sequence>
<name>A0A6S6SSC9_9BACT</name>
<reference evidence="1" key="1">
    <citation type="submission" date="2020-01" db="EMBL/GenBank/DDBJ databases">
        <authorList>
            <person name="Meier V. D."/>
            <person name="Meier V D."/>
        </authorList>
    </citation>
    <scope>NUCLEOTIDE SEQUENCE</scope>
    <source>
        <strain evidence="1">HLG_WM_MAG_01</strain>
    </source>
</reference>